<dbReference type="AlphaFoldDB" id="A0AAE0DC38"/>
<sequence length="411" mass="46821">MAHMTETIESIIRERLDHLEEPDLPKRQQLLDSVLQICDSEPSLEGRRGQLQLEVQNGACLGARSCLDHGAGAWSELYKQSKREQQGTPSLDPPLRPRSHRPWWELMPWQAIARDLGRCIITRNPDCEVCHIVPFWSLGRPHSIWALLSNSESLFGCEAVTDFQDNFATRLLTGERGSLDIVDKFCNMICLSRQLHRAWERGLFALEPMGHCRRERGAGDSLKDLDGKLLALDLDDETVDDLKKQRLDVDLHELEKAEEGEMFSKGKPLLKENIDESCEYGIILRLPWVPATTLKDLRDPRPLSNTNPLDIFKPADAFVSQFHIASVLPIDNGHFIRIWSKNPGKLPDWGALQLRWTAQRINRLSGGADPETYNPCWDDFAENWGFQVPGDGEYLVQELVEITWDAANRTT</sequence>
<reference evidence="2" key="1">
    <citation type="submission" date="2023-02" db="EMBL/GenBank/DDBJ databases">
        <title>Colletotrichum kahawae CIFC_Que2 genome sequencing and assembly.</title>
        <authorList>
            <person name="Baroncelli R."/>
        </authorList>
    </citation>
    <scope>NUCLEOTIDE SEQUENCE</scope>
    <source>
        <strain evidence="2">CIFC_Que2</strain>
    </source>
</reference>
<dbReference type="Pfam" id="PF13391">
    <property type="entry name" value="HNH_2"/>
    <property type="match status" value="1"/>
</dbReference>
<accession>A0AAE0DC38</accession>
<comment type="caution">
    <text evidence="2">The sequence shown here is derived from an EMBL/GenBank/DDBJ whole genome shotgun (WGS) entry which is preliminary data.</text>
</comment>
<dbReference type="InterPro" id="IPR003615">
    <property type="entry name" value="HNH_nuc"/>
</dbReference>
<keyword evidence="3" id="KW-1185">Reference proteome</keyword>
<evidence type="ECO:0000313" key="3">
    <source>
        <dbReference type="Proteomes" id="UP001281614"/>
    </source>
</evidence>
<feature type="domain" description="HNH nuclease" evidence="1">
    <location>
        <begin position="119"/>
        <end position="206"/>
    </location>
</feature>
<dbReference type="EMBL" id="VYYT01000040">
    <property type="protein sequence ID" value="KAK2775056.1"/>
    <property type="molecule type" value="Genomic_DNA"/>
</dbReference>
<gene>
    <name evidence="2" type="ORF">CKAH01_12968</name>
</gene>
<protein>
    <recommendedName>
        <fullName evidence="1">HNH nuclease domain-containing protein</fullName>
    </recommendedName>
</protein>
<dbReference type="Proteomes" id="UP001281614">
    <property type="component" value="Unassembled WGS sequence"/>
</dbReference>
<organism evidence="2 3">
    <name type="scientific">Colletotrichum kahawae</name>
    <name type="common">Coffee berry disease fungus</name>
    <dbReference type="NCBI Taxonomy" id="34407"/>
    <lineage>
        <taxon>Eukaryota</taxon>
        <taxon>Fungi</taxon>
        <taxon>Dikarya</taxon>
        <taxon>Ascomycota</taxon>
        <taxon>Pezizomycotina</taxon>
        <taxon>Sordariomycetes</taxon>
        <taxon>Hypocreomycetidae</taxon>
        <taxon>Glomerellales</taxon>
        <taxon>Glomerellaceae</taxon>
        <taxon>Colletotrichum</taxon>
        <taxon>Colletotrichum gloeosporioides species complex</taxon>
    </lineage>
</organism>
<evidence type="ECO:0000259" key="1">
    <source>
        <dbReference type="Pfam" id="PF13391"/>
    </source>
</evidence>
<evidence type="ECO:0000313" key="2">
    <source>
        <dbReference type="EMBL" id="KAK2775056.1"/>
    </source>
</evidence>
<name>A0AAE0DC38_COLKA</name>
<proteinExistence type="predicted"/>